<proteinExistence type="predicted"/>
<comment type="caution">
    <text evidence="1">The sequence shown here is derived from an EMBL/GenBank/DDBJ whole genome shotgun (WGS) entry which is preliminary data.</text>
</comment>
<name>A0A917P0H7_9ACTN</name>
<dbReference type="EMBL" id="BMQA01000033">
    <property type="protein sequence ID" value="GGJ46767.1"/>
    <property type="molecule type" value="Genomic_DNA"/>
</dbReference>
<keyword evidence="2" id="KW-1185">Reference proteome</keyword>
<protein>
    <submittedName>
        <fullName evidence="1">Uncharacterized protein</fullName>
    </submittedName>
</protein>
<sequence length="66" mass="6926">MATLCHYEGGTWRILPGDNGPRPDTLTLAARPAMAFATWAGVARGWADRWSAAAPAACGDAIDVPE</sequence>
<dbReference type="Proteomes" id="UP000657574">
    <property type="component" value="Unassembled WGS sequence"/>
</dbReference>
<accession>A0A917P0H7</accession>
<evidence type="ECO:0000313" key="2">
    <source>
        <dbReference type="Proteomes" id="UP000657574"/>
    </source>
</evidence>
<reference evidence="1" key="1">
    <citation type="journal article" date="2014" name="Int. J. Syst. Evol. Microbiol.">
        <title>Complete genome sequence of Corynebacterium casei LMG S-19264T (=DSM 44701T), isolated from a smear-ripened cheese.</title>
        <authorList>
            <consortium name="US DOE Joint Genome Institute (JGI-PGF)"/>
            <person name="Walter F."/>
            <person name="Albersmeier A."/>
            <person name="Kalinowski J."/>
            <person name="Ruckert C."/>
        </authorList>
    </citation>
    <scope>NUCLEOTIDE SEQUENCE</scope>
    <source>
        <strain evidence="1">JCM 3086</strain>
    </source>
</reference>
<organism evidence="1 2">
    <name type="scientific">Streptomyces brasiliensis</name>
    <dbReference type="NCBI Taxonomy" id="1954"/>
    <lineage>
        <taxon>Bacteria</taxon>
        <taxon>Bacillati</taxon>
        <taxon>Actinomycetota</taxon>
        <taxon>Actinomycetes</taxon>
        <taxon>Kitasatosporales</taxon>
        <taxon>Streptomycetaceae</taxon>
        <taxon>Streptomyces</taxon>
    </lineage>
</organism>
<reference evidence="1" key="2">
    <citation type="submission" date="2020-09" db="EMBL/GenBank/DDBJ databases">
        <authorList>
            <person name="Sun Q."/>
            <person name="Ohkuma M."/>
        </authorList>
    </citation>
    <scope>NUCLEOTIDE SEQUENCE</scope>
    <source>
        <strain evidence="1">JCM 3086</strain>
    </source>
</reference>
<gene>
    <name evidence="1" type="ORF">GCM10010121_067620</name>
</gene>
<evidence type="ECO:0000313" key="1">
    <source>
        <dbReference type="EMBL" id="GGJ46767.1"/>
    </source>
</evidence>
<dbReference type="AlphaFoldDB" id="A0A917P0H7"/>